<dbReference type="GO" id="GO:0007165">
    <property type="term" value="P:signal transduction"/>
    <property type="evidence" value="ECO:0007669"/>
    <property type="project" value="InterPro"/>
</dbReference>
<dbReference type="Gene3D" id="2.40.50.180">
    <property type="entry name" value="CheA-289, Domain 4"/>
    <property type="match status" value="1"/>
</dbReference>
<comment type="caution">
    <text evidence="2">The sequence shown here is derived from an EMBL/GenBank/DDBJ whole genome shotgun (WGS) entry which is preliminary data.</text>
</comment>
<reference evidence="2" key="2">
    <citation type="submission" date="2020-09" db="EMBL/GenBank/DDBJ databases">
        <authorList>
            <person name="Sun Q."/>
            <person name="Ohkuma M."/>
        </authorList>
    </citation>
    <scope>NUCLEOTIDE SEQUENCE</scope>
    <source>
        <strain evidence="2">JCM 17251</strain>
    </source>
</reference>
<accession>A0A917XSY0</accession>
<sequence length="160" mass="18065">MEHSTGNYLKVIVFQLQDEEYALPVEYVSAIERIQPITRVPRAEEFVKGVINLRGVIIPIIDLRLRFGMVETELTEENRIIIVKKNGFEVGLIVDTASDVIDLALDEMEPNPEVVGSEAADYIDGVSKIEDRLLILLDLKKILISDQYTQAVKEEGQKPL</sequence>
<reference evidence="2" key="1">
    <citation type="journal article" date="2014" name="Int. J. Syst. Evol. Microbiol.">
        <title>Complete genome sequence of Corynebacterium casei LMG S-19264T (=DSM 44701T), isolated from a smear-ripened cheese.</title>
        <authorList>
            <consortium name="US DOE Joint Genome Institute (JGI-PGF)"/>
            <person name="Walter F."/>
            <person name="Albersmeier A."/>
            <person name="Kalinowski J."/>
            <person name="Ruckert C."/>
        </authorList>
    </citation>
    <scope>NUCLEOTIDE SEQUENCE</scope>
    <source>
        <strain evidence="2">JCM 17251</strain>
    </source>
</reference>
<evidence type="ECO:0000313" key="2">
    <source>
        <dbReference type="EMBL" id="GGN49836.1"/>
    </source>
</evidence>
<evidence type="ECO:0000313" key="3">
    <source>
        <dbReference type="Proteomes" id="UP000624041"/>
    </source>
</evidence>
<gene>
    <name evidence="2" type="ORF">GCM10007971_02830</name>
</gene>
<dbReference type="AlphaFoldDB" id="A0A917XSY0"/>
<dbReference type="Proteomes" id="UP000624041">
    <property type="component" value="Unassembled WGS sequence"/>
</dbReference>
<dbReference type="InterPro" id="IPR039315">
    <property type="entry name" value="CheW"/>
</dbReference>
<dbReference type="CDD" id="cd00732">
    <property type="entry name" value="CheW"/>
    <property type="match status" value="1"/>
</dbReference>
<dbReference type="GO" id="GO:0005829">
    <property type="term" value="C:cytosol"/>
    <property type="evidence" value="ECO:0007669"/>
    <property type="project" value="TreeGrafter"/>
</dbReference>
<dbReference type="Gene3D" id="2.30.30.40">
    <property type="entry name" value="SH3 Domains"/>
    <property type="match status" value="1"/>
</dbReference>
<protein>
    <submittedName>
        <fullName evidence="2">Chemotaxis protein CheW</fullName>
    </submittedName>
</protein>
<dbReference type="GO" id="GO:0006935">
    <property type="term" value="P:chemotaxis"/>
    <property type="evidence" value="ECO:0007669"/>
    <property type="project" value="InterPro"/>
</dbReference>
<keyword evidence="3" id="KW-1185">Reference proteome</keyword>
<dbReference type="EMBL" id="BMOS01000001">
    <property type="protein sequence ID" value="GGN49836.1"/>
    <property type="molecule type" value="Genomic_DNA"/>
</dbReference>
<dbReference type="PANTHER" id="PTHR22617:SF23">
    <property type="entry name" value="CHEMOTAXIS PROTEIN CHEW"/>
    <property type="match status" value="1"/>
</dbReference>
<organism evidence="2 3">
    <name type="scientific">Oceanobacillus indicireducens</name>
    <dbReference type="NCBI Taxonomy" id="1004261"/>
    <lineage>
        <taxon>Bacteria</taxon>
        <taxon>Bacillati</taxon>
        <taxon>Bacillota</taxon>
        <taxon>Bacilli</taxon>
        <taxon>Bacillales</taxon>
        <taxon>Bacillaceae</taxon>
        <taxon>Oceanobacillus</taxon>
    </lineage>
</organism>
<dbReference type="SUPFAM" id="SSF50341">
    <property type="entry name" value="CheW-like"/>
    <property type="match status" value="1"/>
</dbReference>
<dbReference type="PROSITE" id="PS50851">
    <property type="entry name" value="CHEW"/>
    <property type="match status" value="1"/>
</dbReference>
<dbReference type="RefSeq" id="WP_188855736.1">
    <property type="nucleotide sequence ID" value="NZ_BMOS01000001.1"/>
</dbReference>
<feature type="domain" description="CheW-like" evidence="1">
    <location>
        <begin position="8"/>
        <end position="148"/>
    </location>
</feature>
<dbReference type="SMART" id="SM00260">
    <property type="entry name" value="CheW"/>
    <property type="match status" value="1"/>
</dbReference>
<evidence type="ECO:0000259" key="1">
    <source>
        <dbReference type="PROSITE" id="PS50851"/>
    </source>
</evidence>
<dbReference type="Pfam" id="PF01584">
    <property type="entry name" value="CheW"/>
    <property type="match status" value="1"/>
</dbReference>
<name>A0A917XSY0_9BACI</name>
<dbReference type="PANTHER" id="PTHR22617">
    <property type="entry name" value="CHEMOTAXIS SENSOR HISTIDINE KINASE-RELATED"/>
    <property type="match status" value="1"/>
</dbReference>
<proteinExistence type="predicted"/>
<dbReference type="InterPro" id="IPR002545">
    <property type="entry name" value="CheW-lke_dom"/>
</dbReference>
<dbReference type="InterPro" id="IPR036061">
    <property type="entry name" value="CheW-like_dom_sf"/>
</dbReference>